<proteinExistence type="predicted"/>
<feature type="chain" id="PRO_5020553945" description="DUF4139 domain-containing protein" evidence="1">
    <location>
        <begin position="25"/>
        <end position="479"/>
    </location>
</feature>
<gene>
    <name evidence="2" type="ORF">EHS11_07640</name>
</gene>
<dbReference type="PANTHER" id="PTHR38075:SF1">
    <property type="entry name" value="DUF4139 DOMAIN-CONTAINING PROTEIN"/>
    <property type="match status" value="1"/>
</dbReference>
<organism evidence="2 3">
    <name type="scientific">Leptospira ilyithenensis</name>
    <dbReference type="NCBI Taxonomy" id="2484901"/>
    <lineage>
        <taxon>Bacteria</taxon>
        <taxon>Pseudomonadati</taxon>
        <taxon>Spirochaetota</taxon>
        <taxon>Spirochaetia</taxon>
        <taxon>Leptospirales</taxon>
        <taxon>Leptospiraceae</taxon>
        <taxon>Leptospira</taxon>
    </lineage>
</organism>
<dbReference type="OrthoDB" id="9783078at2"/>
<accession>A0A4R9LTM7</accession>
<evidence type="ECO:0000313" key="2">
    <source>
        <dbReference type="EMBL" id="TGN11030.1"/>
    </source>
</evidence>
<protein>
    <recommendedName>
        <fullName evidence="4">DUF4139 domain-containing protein</fullName>
    </recommendedName>
</protein>
<sequence length="479" mass="54589">MSLKKKLTTVCITSIILLCFGTDADPSFDSSTEEDRKNVSVTIYNGGVGLVRETRNIDLPKGIRILRFEDVPSQIIPQTVRVKATDPKKLTVFEQNYEYDLISQERLLEKYIGKEVTIYRDSYEKGKEIPTKATLIANNGSPVYKIGNEISLGYYGRVTVPTIPDNLFAKPTLVWKLKNDTEKEQELEVSYQTHGMSWSADYILVLEKNEEEAGLNSWVTLNNTSGTRFSNATLQLVAGKVQLVSNRPQHAPAMRTTKKSMESEAYSDAAPEFQQENLSEYYLYTLDQPTTIGYNQTKQVQLFQTDNVGIKKYFVFENLPMYEGNEKNFNNADVKYIFKNSKNNNLGRPLPSGTIRVFKADSKGRQQLLGEDTIDHTPENEEVRIKTGQAFDVVANGKRTSFENFKISDGNKASYSVEIRNRKKENIEVRFYASLWGDWTMTKSSHKFIKESSTKTYSDVPIKAGETVKVDYTIETKYW</sequence>
<keyword evidence="3" id="KW-1185">Reference proteome</keyword>
<dbReference type="PANTHER" id="PTHR38075">
    <property type="entry name" value="DUF4139 DOMAIN-CONTAINING PROTEIN"/>
    <property type="match status" value="1"/>
</dbReference>
<dbReference type="RefSeq" id="WP_135763788.1">
    <property type="nucleotide sequence ID" value="NZ_RQHV01000042.1"/>
</dbReference>
<dbReference type="EMBL" id="RQHV01000042">
    <property type="protein sequence ID" value="TGN11030.1"/>
    <property type="molecule type" value="Genomic_DNA"/>
</dbReference>
<evidence type="ECO:0000313" key="3">
    <source>
        <dbReference type="Proteomes" id="UP000298264"/>
    </source>
</evidence>
<dbReference type="AlphaFoldDB" id="A0A4R9LTM7"/>
<evidence type="ECO:0008006" key="4">
    <source>
        <dbReference type="Google" id="ProtNLM"/>
    </source>
</evidence>
<reference evidence="2" key="1">
    <citation type="journal article" date="2019" name="PLoS Negl. Trop. Dis.">
        <title>Revisiting the worldwide diversity of Leptospira species in the environment.</title>
        <authorList>
            <person name="Vincent A.T."/>
            <person name="Schiettekatte O."/>
            <person name="Bourhy P."/>
            <person name="Veyrier F.J."/>
            <person name="Picardeau M."/>
        </authorList>
    </citation>
    <scope>NUCLEOTIDE SEQUENCE [LARGE SCALE GENOMIC DNA]</scope>
    <source>
        <strain evidence="2">201400974</strain>
    </source>
</reference>
<comment type="caution">
    <text evidence="2">The sequence shown here is derived from an EMBL/GenBank/DDBJ whole genome shotgun (WGS) entry which is preliminary data.</text>
</comment>
<feature type="signal peptide" evidence="1">
    <location>
        <begin position="1"/>
        <end position="24"/>
    </location>
</feature>
<dbReference type="Proteomes" id="UP000298264">
    <property type="component" value="Unassembled WGS sequence"/>
</dbReference>
<name>A0A4R9LTM7_9LEPT</name>
<keyword evidence="1" id="KW-0732">Signal</keyword>
<evidence type="ECO:0000256" key="1">
    <source>
        <dbReference type="SAM" id="SignalP"/>
    </source>
</evidence>